<gene>
    <name evidence="2" type="ORF">GCM10023209_25680</name>
</gene>
<name>A0ABP9LDW2_9RHOB</name>
<dbReference type="Proteomes" id="UP001499910">
    <property type="component" value="Unassembled WGS sequence"/>
</dbReference>
<accession>A0ABP9LDW2</accession>
<keyword evidence="3" id="KW-1185">Reference proteome</keyword>
<evidence type="ECO:0000313" key="3">
    <source>
        <dbReference type="Proteomes" id="UP001499910"/>
    </source>
</evidence>
<protein>
    <submittedName>
        <fullName evidence="2">Uncharacterized protein</fullName>
    </submittedName>
</protein>
<feature type="region of interest" description="Disordered" evidence="1">
    <location>
        <begin position="19"/>
        <end position="52"/>
    </location>
</feature>
<evidence type="ECO:0000313" key="2">
    <source>
        <dbReference type="EMBL" id="GAA5076465.1"/>
    </source>
</evidence>
<comment type="caution">
    <text evidence="2">The sequence shown here is derived from an EMBL/GenBank/DDBJ whole genome shotgun (WGS) entry which is preliminary data.</text>
</comment>
<proteinExistence type="predicted"/>
<organism evidence="2 3">
    <name type="scientific">[Roseibacterium] beibuensis</name>
    <dbReference type="NCBI Taxonomy" id="1193142"/>
    <lineage>
        <taxon>Bacteria</taxon>
        <taxon>Pseudomonadati</taxon>
        <taxon>Pseudomonadota</taxon>
        <taxon>Alphaproteobacteria</taxon>
        <taxon>Rhodobacterales</taxon>
        <taxon>Roseobacteraceae</taxon>
        <taxon>Roseicyclus</taxon>
    </lineage>
</organism>
<evidence type="ECO:0000256" key="1">
    <source>
        <dbReference type="SAM" id="MobiDB-lite"/>
    </source>
</evidence>
<dbReference type="EMBL" id="BAABHW010000003">
    <property type="protein sequence ID" value="GAA5076465.1"/>
    <property type="molecule type" value="Genomic_DNA"/>
</dbReference>
<sequence>MKGQPRILRRRVEQNRGGIGVCQPVGQDGARPGGRARHDLTQKAPGISGSGGALGRHAAIGAAMPGLALSREIARMGQRRAVERWRKGEIRQISRAAVRIEHG</sequence>
<reference evidence="3" key="1">
    <citation type="journal article" date="2019" name="Int. J. Syst. Evol. Microbiol.">
        <title>The Global Catalogue of Microorganisms (GCM) 10K type strain sequencing project: providing services to taxonomists for standard genome sequencing and annotation.</title>
        <authorList>
            <consortium name="The Broad Institute Genomics Platform"/>
            <consortium name="The Broad Institute Genome Sequencing Center for Infectious Disease"/>
            <person name="Wu L."/>
            <person name="Ma J."/>
        </authorList>
    </citation>
    <scope>NUCLEOTIDE SEQUENCE [LARGE SCALE GENOMIC DNA]</scope>
    <source>
        <strain evidence="3">JCM 18015</strain>
    </source>
</reference>